<dbReference type="AlphaFoldDB" id="A0A382ETF6"/>
<dbReference type="InterPro" id="IPR011051">
    <property type="entry name" value="RmlC_Cupin_sf"/>
</dbReference>
<reference evidence="1" key="1">
    <citation type="submission" date="2018-05" db="EMBL/GenBank/DDBJ databases">
        <authorList>
            <person name="Lanie J.A."/>
            <person name="Ng W.-L."/>
            <person name="Kazmierczak K.M."/>
            <person name="Andrzejewski T.M."/>
            <person name="Davidsen T.M."/>
            <person name="Wayne K.J."/>
            <person name="Tettelin H."/>
            <person name="Glass J.I."/>
            <person name="Rusch D."/>
            <person name="Podicherti R."/>
            <person name="Tsui H.-C.T."/>
            <person name="Winkler M.E."/>
        </authorList>
    </citation>
    <scope>NUCLEOTIDE SEQUENCE</scope>
</reference>
<dbReference type="SUPFAM" id="SSF51182">
    <property type="entry name" value="RmlC-like cupins"/>
    <property type="match status" value="1"/>
</dbReference>
<dbReference type="PROSITE" id="PS51257">
    <property type="entry name" value="PROKAR_LIPOPROTEIN"/>
    <property type="match status" value="1"/>
</dbReference>
<proteinExistence type="predicted"/>
<accession>A0A382ETF6</accession>
<name>A0A382ETF6_9ZZZZ</name>
<evidence type="ECO:0008006" key="2">
    <source>
        <dbReference type="Google" id="ProtNLM"/>
    </source>
</evidence>
<sequence length="129" mass="14474">MLMKKITLMALFLMLISTFMSSCKSSTNENILDAAKLDPKHYKVEFENDKVRVLRIKYGPGEKSVMHDHSEGVVVILNDQKAKFTQPNGESFTGSPKAGTVFWSKATRHLPENIGSDTTEVIQIELKTN</sequence>
<dbReference type="EMBL" id="UINC01045922">
    <property type="protein sequence ID" value="SVB53263.1"/>
    <property type="molecule type" value="Genomic_DNA"/>
</dbReference>
<gene>
    <name evidence="1" type="ORF">METZ01_LOCUS206117</name>
</gene>
<organism evidence="1">
    <name type="scientific">marine metagenome</name>
    <dbReference type="NCBI Taxonomy" id="408172"/>
    <lineage>
        <taxon>unclassified sequences</taxon>
        <taxon>metagenomes</taxon>
        <taxon>ecological metagenomes</taxon>
    </lineage>
</organism>
<dbReference type="InterPro" id="IPR014710">
    <property type="entry name" value="RmlC-like_jellyroll"/>
</dbReference>
<protein>
    <recommendedName>
        <fullName evidence="2">Cytoplasmic protein</fullName>
    </recommendedName>
</protein>
<evidence type="ECO:0000313" key="1">
    <source>
        <dbReference type="EMBL" id="SVB53263.1"/>
    </source>
</evidence>
<dbReference type="Gene3D" id="2.60.120.10">
    <property type="entry name" value="Jelly Rolls"/>
    <property type="match status" value="1"/>
</dbReference>